<keyword evidence="1" id="KW-1133">Transmembrane helix</keyword>
<dbReference type="Proteomes" id="UP000198636">
    <property type="component" value="Unassembled WGS sequence"/>
</dbReference>
<dbReference type="RefSeq" id="WP_091540700.1">
    <property type="nucleotide sequence ID" value="NZ_FMUS01000004.1"/>
</dbReference>
<accession>A0A1G5DUM9</accession>
<protein>
    <recommendedName>
        <fullName evidence="4">Flp pilus assembly protein TadB</fullName>
    </recommendedName>
</protein>
<reference evidence="2 3" key="1">
    <citation type="submission" date="2016-10" db="EMBL/GenBank/DDBJ databases">
        <authorList>
            <person name="de Groot N.N."/>
        </authorList>
    </citation>
    <scope>NUCLEOTIDE SEQUENCE [LARGE SCALE GENOMIC DNA]</scope>
    <source>
        <strain evidence="2 3">DSM 18978</strain>
    </source>
</reference>
<feature type="transmembrane region" description="Helical" evidence="1">
    <location>
        <begin position="115"/>
        <end position="131"/>
    </location>
</feature>
<keyword evidence="1" id="KW-0812">Transmembrane</keyword>
<evidence type="ECO:0008006" key="4">
    <source>
        <dbReference type="Google" id="ProtNLM"/>
    </source>
</evidence>
<keyword evidence="3" id="KW-1185">Reference proteome</keyword>
<dbReference type="EMBL" id="FMUS01000004">
    <property type="protein sequence ID" value="SCY17998.1"/>
    <property type="molecule type" value="Genomic_DNA"/>
</dbReference>
<gene>
    <name evidence="2" type="ORF">SAMN03080606_01010</name>
</gene>
<feature type="transmembrane region" description="Helical" evidence="1">
    <location>
        <begin position="261"/>
        <end position="282"/>
    </location>
</feature>
<feature type="transmembrane region" description="Helical" evidence="1">
    <location>
        <begin position="294"/>
        <end position="312"/>
    </location>
</feature>
<evidence type="ECO:0000256" key="1">
    <source>
        <dbReference type="SAM" id="Phobius"/>
    </source>
</evidence>
<evidence type="ECO:0000313" key="3">
    <source>
        <dbReference type="Proteomes" id="UP000198636"/>
    </source>
</evidence>
<feature type="transmembrane region" description="Helical" evidence="1">
    <location>
        <begin position="92"/>
        <end position="109"/>
    </location>
</feature>
<organism evidence="2 3">
    <name type="scientific">Alkaliphilus peptidifermentans DSM 18978</name>
    <dbReference type="NCBI Taxonomy" id="1120976"/>
    <lineage>
        <taxon>Bacteria</taxon>
        <taxon>Bacillati</taxon>
        <taxon>Bacillota</taxon>
        <taxon>Clostridia</taxon>
        <taxon>Peptostreptococcales</taxon>
        <taxon>Natronincolaceae</taxon>
        <taxon>Alkaliphilus</taxon>
    </lineage>
</organism>
<evidence type="ECO:0000313" key="2">
    <source>
        <dbReference type="EMBL" id="SCY17998.1"/>
    </source>
</evidence>
<feature type="transmembrane region" description="Helical" evidence="1">
    <location>
        <begin position="6"/>
        <end position="28"/>
    </location>
</feature>
<dbReference type="AlphaFoldDB" id="A0A1G5DUM9"/>
<dbReference type="OrthoDB" id="1950516at2"/>
<dbReference type="STRING" id="1120976.SAMN03080606_01010"/>
<proteinExistence type="predicted"/>
<name>A0A1G5DUM9_9FIRM</name>
<keyword evidence="1" id="KW-0472">Membrane</keyword>
<sequence length="322" mass="37297">MIKMIFFYRSILIISLFVSLLLIGKIVFRIDVLSLFSSTKKVDKRVKNYSAILKEQRRREILRSKPTFKETLLKRINLTIDLSEIDMTLDKFIMYSLACSSIGIIVGTILRNPLLMAILGLLTSSFPFVYMQNKAKTKFQLIDDLLPSVMGNIIAQFLHESDIVTAVAKKLDQIPDPLNKYFVTFVNEVQILNIDTVTALRNLGDKADNYYFKEFIKLAIQTEEQGQNLKYTMVTIPEDMRDVQQVQVDFDLTRKKYNREFIATIIFFPLNLLILRFGYKAYYDLLVYDFRGKIALGLIAIVLVGISYKMYLDNKPIKVELD</sequence>